<feature type="region of interest" description="Disordered" evidence="1">
    <location>
        <begin position="1"/>
        <end position="20"/>
    </location>
</feature>
<dbReference type="KEGG" id="bvo:Pan97_06900"/>
<evidence type="ECO:0000256" key="1">
    <source>
        <dbReference type="SAM" id="MobiDB-lite"/>
    </source>
</evidence>
<dbReference type="Proteomes" id="UP000318626">
    <property type="component" value="Chromosome"/>
</dbReference>
<feature type="compositionally biased region" description="Basic residues" evidence="1">
    <location>
        <begin position="1"/>
        <end position="10"/>
    </location>
</feature>
<dbReference type="AlphaFoldDB" id="A0A518C388"/>
<sequence length="104" mass="11849">MAGLRQRRRNLSGPDPFAKTVRNAVPSNGYLLPMTFLAVMRTTQLPPRARDSGKYLVDYLTTFWSGQAVFSSFVKERQAVVLKPKGMQNSRMQIAKMNFPFHRA</sequence>
<protein>
    <submittedName>
        <fullName evidence="2">Uncharacterized protein</fullName>
    </submittedName>
</protein>
<organism evidence="2 3">
    <name type="scientific">Bremerella volcania</name>
    <dbReference type="NCBI Taxonomy" id="2527984"/>
    <lineage>
        <taxon>Bacteria</taxon>
        <taxon>Pseudomonadati</taxon>
        <taxon>Planctomycetota</taxon>
        <taxon>Planctomycetia</taxon>
        <taxon>Pirellulales</taxon>
        <taxon>Pirellulaceae</taxon>
        <taxon>Bremerella</taxon>
    </lineage>
</organism>
<gene>
    <name evidence="2" type="ORF">Pan97_06900</name>
</gene>
<accession>A0A518C388</accession>
<reference evidence="3" key="1">
    <citation type="submission" date="2019-02" db="EMBL/GenBank/DDBJ databases">
        <title>Deep-cultivation of Planctomycetes and their phenomic and genomic characterization uncovers novel biology.</title>
        <authorList>
            <person name="Wiegand S."/>
            <person name="Jogler M."/>
            <person name="Boedeker C."/>
            <person name="Pinto D."/>
            <person name="Vollmers J."/>
            <person name="Rivas-Marin E."/>
            <person name="Kohn T."/>
            <person name="Peeters S.H."/>
            <person name="Heuer A."/>
            <person name="Rast P."/>
            <person name="Oberbeckmann S."/>
            <person name="Bunk B."/>
            <person name="Jeske O."/>
            <person name="Meyerdierks A."/>
            <person name="Storesund J.E."/>
            <person name="Kallscheuer N."/>
            <person name="Luecker S."/>
            <person name="Lage O.M."/>
            <person name="Pohl T."/>
            <person name="Merkel B.J."/>
            <person name="Hornburger P."/>
            <person name="Mueller R.-W."/>
            <person name="Bruemmer F."/>
            <person name="Labrenz M."/>
            <person name="Spormann A.M."/>
            <person name="Op den Camp H."/>
            <person name="Overmann J."/>
            <person name="Amann R."/>
            <person name="Jetten M.S.M."/>
            <person name="Mascher T."/>
            <person name="Medema M.H."/>
            <person name="Devos D.P."/>
            <person name="Kaster A.-K."/>
            <person name="Ovreas L."/>
            <person name="Rohde M."/>
            <person name="Galperin M.Y."/>
            <person name="Jogler C."/>
        </authorList>
    </citation>
    <scope>NUCLEOTIDE SEQUENCE [LARGE SCALE GENOMIC DNA]</scope>
    <source>
        <strain evidence="3">Pan97</strain>
    </source>
</reference>
<evidence type="ECO:0000313" key="2">
    <source>
        <dbReference type="EMBL" id="QDU73692.1"/>
    </source>
</evidence>
<evidence type="ECO:0000313" key="3">
    <source>
        <dbReference type="Proteomes" id="UP000318626"/>
    </source>
</evidence>
<proteinExistence type="predicted"/>
<keyword evidence="3" id="KW-1185">Reference proteome</keyword>
<name>A0A518C388_9BACT</name>
<dbReference type="EMBL" id="CP036289">
    <property type="protein sequence ID" value="QDU73692.1"/>
    <property type="molecule type" value="Genomic_DNA"/>
</dbReference>